<evidence type="ECO:0000313" key="3">
    <source>
        <dbReference type="Proteomes" id="UP001499878"/>
    </source>
</evidence>
<keyword evidence="3" id="KW-1185">Reference proteome</keyword>
<keyword evidence="1" id="KW-0233">DNA recombination</keyword>
<reference evidence="3" key="1">
    <citation type="journal article" date="2019" name="Int. J. Syst. Evol. Microbiol.">
        <title>The Global Catalogue of Microorganisms (GCM) 10K type strain sequencing project: providing services to taxonomists for standard genome sequencing and annotation.</title>
        <authorList>
            <consortium name="The Broad Institute Genomics Platform"/>
            <consortium name="The Broad Institute Genome Sequencing Center for Infectious Disease"/>
            <person name="Wu L."/>
            <person name="Ma J."/>
        </authorList>
    </citation>
    <scope>NUCLEOTIDE SEQUENCE [LARGE SCALE GENOMIC DNA]</scope>
    <source>
        <strain evidence="3">JCM 18306</strain>
    </source>
</reference>
<protein>
    <recommendedName>
        <fullName evidence="4">Integrase</fullName>
    </recommendedName>
</protein>
<proteinExistence type="predicted"/>
<dbReference type="EMBL" id="BAABJR010000028">
    <property type="protein sequence ID" value="GAA5216866.1"/>
    <property type="molecule type" value="Genomic_DNA"/>
</dbReference>
<gene>
    <name evidence="2" type="ORF">GCM10023323_71610</name>
</gene>
<organism evidence="2 3">
    <name type="scientific">Streptomyces thinghirensis</name>
    <dbReference type="NCBI Taxonomy" id="551547"/>
    <lineage>
        <taxon>Bacteria</taxon>
        <taxon>Bacillati</taxon>
        <taxon>Actinomycetota</taxon>
        <taxon>Actinomycetes</taxon>
        <taxon>Kitasatosporales</taxon>
        <taxon>Streptomycetaceae</taxon>
        <taxon>Streptomyces</taxon>
    </lineage>
</organism>
<sequence>MPVDRSLTGPELLRAAAAEVCSQEGEISEARGRQVRWVAGEYGRALAHPDHPLDDDAEAGPLFRREAVEAYLTLAGRGALRVRRAASPASGDHSRQIRIEVLALLAKAAGVYADLPPQPDPVRKQPVPKRARSLLRSSLEEAADQAALPGQVRMLAIGAMVADSGARSGEACAWRLDDLAPSLEEVRTVRRPQGWSEAEAYVELAALSGLSRAALRRWLTERHALMERVRGTTTALWVSLHANHRGEHPVPPGTPLEPRGLYRAWTRAVEQTNAQMAGEPSWVPLPTRMEQLRRGVSPKTSPAPRQPDAEQAVVLLDDVAACGRSLAAVRRSGEPDTTEELEVRLSCRKALRAAWVEGIEHAMQLSALAEAGLTDTADLTAAGWEPALLNAIERAAGWGRPSKAKDV</sequence>
<dbReference type="SUPFAM" id="SSF56349">
    <property type="entry name" value="DNA breaking-rejoining enzymes"/>
    <property type="match status" value="1"/>
</dbReference>
<evidence type="ECO:0000313" key="2">
    <source>
        <dbReference type="EMBL" id="GAA5216866.1"/>
    </source>
</evidence>
<evidence type="ECO:0008006" key="4">
    <source>
        <dbReference type="Google" id="ProtNLM"/>
    </source>
</evidence>
<dbReference type="Gene3D" id="1.10.443.10">
    <property type="entry name" value="Intergrase catalytic core"/>
    <property type="match status" value="1"/>
</dbReference>
<dbReference type="Proteomes" id="UP001499878">
    <property type="component" value="Unassembled WGS sequence"/>
</dbReference>
<dbReference type="InterPro" id="IPR011010">
    <property type="entry name" value="DNA_brk_join_enz"/>
</dbReference>
<comment type="caution">
    <text evidence="2">The sequence shown here is derived from an EMBL/GenBank/DDBJ whole genome shotgun (WGS) entry which is preliminary data.</text>
</comment>
<dbReference type="InterPro" id="IPR013762">
    <property type="entry name" value="Integrase-like_cat_sf"/>
</dbReference>
<dbReference type="RefSeq" id="WP_345637784.1">
    <property type="nucleotide sequence ID" value="NZ_BAABJR010000028.1"/>
</dbReference>
<name>A0ABP9TDF5_9ACTN</name>
<accession>A0ABP9TDF5</accession>
<evidence type="ECO:0000256" key="1">
    <source>
        <dbReference type="ARBA" id="ARBA00023172"/>
    </source>
</evidence>